<dbReference type="PANTHER" id="PTHR45939:SF5">
    <property type="entry name" value="PEROXISOMAL MEMBRANE PROTEIN PMP34"/>
    <property type="match status" value="1"/>
</dbReference>
<evidence type="ECO:0000256" key="3">
    <source>
        <dbReference type="ARBA" id="ARBA00006375"/>
    </source>
</evidence>
<name>A0A1X2HLG5_SYNRA</name>
<evidence type="ECO:0000256" key="12">
    <source>
        <dbReference type="RuleBase" id="RU000488"/>
    </source>
</evidence>
<dbReference type="Gene3D" id="1.50.40.10">
    <property type="entry name" value="Mitochondrial carrier domain"/>
    <property type="match status" value="1"/>
</dbReference>
<keyword evidence="9 11" id="KW-0472">Membrane</keyword>
<dbReference type="GO" id="GO:0051724">
    <property type="term" value="F:NAD transmembrane transporter activity"/>
    <property type="evidence" value="ECO:0007669"/>
    <property type="project" value="TreeGrafter"/>
</dbReference>
<sequence length="311" mass="33432">MSDNVAHALSGAGGGIVSMMLTYPLVSISSRLQVQKNDSGKDAYKNTLDAFVKIMAKEGPRGLYSGLSSGVFGIAVTNGVYYYCYEAVKAIFDKAKGNGKPMTTGESMLAGALAGSAVVFATHPIWTVNTRLTVRKGMEADKEAEGIKPKRPNALAVAASILKNEGIAGLYSGVMAALVLVINPIIQYTVFEQVKNKMSKMKTLSNFDFFLLGAFSKLCATGITYPYIVIKSRMQVSQKPEERYNSIWDGFTKIIANEGVAGLYKGISSKIVQSVLTAAFLFMAKEMLFDWAVWVLVLAGARKARVAAGKA</sequence>
<evidence type="ECO:0000256" key="2">
    <source>
        <dbReference type="ARBA" id="ARBA00004585"/>
    </source>
</evidence>
<dbReference type="GO" id="GO:0044610">
    <property type="term" value="F:FMN transmembrane transporter activity"/>
    <property type="evidence" value="ECO:0007669"/>
    <property type="project" value="TreeGrafter"/>
</dbReference>
<dbReference type="GO" id="GO:0015217">
    <property type="term" value="F:ADP transmembrane transporter activity"/>
    <property type="evidence" value="ECO:0007669"/>
    <property type="project" value="TreeGrafter"/>
</dbReference>
<feature type="transmembrane region" description="Helical" evidence="13">
    <location>
        <begin position="108"/>
        <end position="128"/>
    </location>
</feature>
<evidence type="ECO:0000256" key="6">
    <source>
        <dbReference type="ARBA" id="ARBA00022737"/>
    </source>
</evidence>
<feature type="repeat" description="Solcar" evidence="11">
    <location>
        <begin position="102"/>
        <end position="197"/>
    </location>
</feature>
<dbReference type="GO" id="GO:0015228">
    <property type="term" value="F:coenzyme A transmembrane transporter activity"/>
    <property type="evidence" value="ECO:0007669"/>
    <property type="project" value="TreeGrafter"/>
</dbReference>
<keyword evidence="15" id="KW-1185">Reference proteome</keyword>
<dbReference type="EMBL" id="MCGN01000002">
    <property type="protein sequence ID" value="ORZ00210.1"/>
    <property type="molecule type" value="Genomic_DNA"/>
</dbReference>
<dbReference type="PANTHER" id="PTHR45939">
    <property type="entry name" value="PEROXISOMAL MEMBRANE PROTEIN PMP34-RELATED"/>
    <property type="match status" value="1"/>
</dbReference>
<evidence type="ECO:0000256" key="11">
    <source>
        <dbReference type="PROSITE-ProRule" id="PRU00282"/>
    </source>
</evidence>
<organism evidence="14 15">
    <name type="scientific">Syncephalastrum racemosum</name>
    <name type="common">Filamentous fungus</name>
    <dbReference type="NCBI Taxonomy" id="13706"/>
    <lineage>
        <taxon>Eukaryota</taxon>
        <taxon>Fungi</taxon>
        <taxon>Fungi incertae sedis</taxon>
        <taxon>Mucoromycota</taxon>
        <taxon>Mucoromycotina</taxon>
        <taxon>Mucoromycetes</taxon>
        <taxon>Mucorales</taxon>
        <taxon>Syncephalastraceae</taxon>
        <taxon>Syncephalastrum</taxon>
    </lineage>
</organism>
<evidence type="ECO:0000256" key="7">
    <source>
        <dbReference type="ARBA" id="ARBA00022989"/>
    </source>
</evidence>
<proteinExistence type="inferred from homology"/>
<evidence type="ECO:0000256" key="1">
    <source>
        <dbReference type="ARBA" id="ARBA00004225"/>
    </source>
</evidence>
<gene>
    <name evidence="14" type="ORF">BCR43DRAFT_521283</name>
</gene>
<feature type="transmembrane region" description="Helical" evidence="13">
    <location>
        <begin position="168"/>
        <end position="189"/>
    </location>
</feature>
<dbReference type="PROSITE" id="PS50920">
    <property type="entry name" value="SOLCAR"/>
    <property type="match status" value="3"/>
</dbReference>
<dbReference type="GO" id="GO:0015230">
    <property type="term" value="F:FAD transmembrane transporter activity"/>
    <property type="evidence" value="ECO:0007669"/>
    <property type="project" value="TreeGrafter"/>
</dbReference>
<evidence type="ECO:0000256" key="9">
    <source>
        <dbReference type="ARBA" id="ARBA00023136"/>
    </source>
</evidence>
<dbReference type="InterPro" id="IPR023395">
    <property type="entry name" value="MCP_dom_sf"/>
</dbReference>
<dbReference type="PRINTS" id="PR00926">
    <property type="entry name" value="MITOCARRIER"/>
</dbReference>
<reference evidence="14 15" key="1">
    <citation type="submission" date="2016-07" db="EMBL/GenBank/DDBJ databases">
        <title>Pervasive Adenine N6-methylation of Active Genes in Fungi.</title>
        <authorList>
            <consortium name="DOE Joint Genome Institute"/>
            <person name="Mondo S.J."/>
            <person name="Dannebaum R.O."/>
            <person name="Kuo R.C."/>
            <person name="Labutti K."/>
            <person name="Haridas S."/>
            <person name="Kuo A."/>
            <person name="Salamov A."/>
            <person name="Ahrendt S.R."/>
            <person name="Lipzen A."/>
            <person name="Sullivan W."/>
            <person name="Andreopoulos W.B."/>
            <person name="Clum A."/>
            <person name="Lindquist E."/>
            <person name="Daum C."/>
            <person name="Ramamoorthy G.K."/>
            <person name="Gryganskyi A."/>
            <person name="Culley D."/>
            <person name="Magnuson J.K."/>
            <person name="James T.Y."/>
            <person name="O'Malley M.A."/>
            <person name="Stajich J.E."/>
            <person name="Spatafora J.W."/>
            <person name="Visel A."/>
            <person name="Grigoriev I.V."/>
        </authorList>
    </citation>
    <scope>NUCLEOTIDE SEQUENCE [LARGE SCALE GENOMIC DNA]</scope>
    <source>
        <strain evidence="14 15">NRRL 2496</strain>
    </source>
</reference>
<dbReference type="GO" id="GO:0080122">
    <property type="term" value="F:AMP transmembrane transporter activity"/>
    <property type="evidence" value="ECO:0007669"/>
    <property type="project" value="TreeGrafter"/>
</dbReference>
<evidence type="ECO:0000256" key="5">
    <source>
        <dbReference type="ARBA" id="ARBA00022692"/>
    </source>
</evidence>
<comment type="similarity">
    <text evidence="3 12">Belongs to the mitochondrial carrier (TC 2.A.29) family.</text>
</comment>
<dbReference type="GO" id="GO:0031966">
    <property type="term" value="C:mitochondrial membrane"/>
    <property type="evidence" value="ECO:0007669"/>
    <property type="project" value="UniProtKB-SubCell"/>
</dbReference>
<keyword evidence="7 13" id="KW-1133">Transmembrane helix</keyword>
<dbReference type="AlphaFoldDB" id="A0A1X2HLG5"/>
<evidence type="ECO:0000256" key="8">
    <source>
        <dbReference type="ARBA" id="ARBA00023128"/>
    </source>
</evidence>
<keyword evidence="4 12" id="KW-0813">Transport</keyword>
<protein>
    <submittedName>
        <fullName evidence="14">Mitochondrial carrier domain-containing protein</fullName>
    </submittedName>
</protein>
<dbReference type="Proteomes" id="UP000242180">
    <property type="component" value="Unassembled WGS sequence"/>
</dbReference>
<evidence type="ECO:0000256" key="13">
    <source>
        <dbReference type="SAM" id="Phobius"/>
    </source>
</evidence>
<evidence type="ECO:0000313" key="15">
    <source>
        <dbReference type="Proteomes" id="UP000242180"/>
    </source>
</evidence>
<evidence type="ECO:0000256" key="10">
    <source>
        <dbReference type="ARBA" id="ARBA00023140"/>
    </source>
</evidence>
<keyword evidence="6" id="KW-0677">Repeat</keyword>
<accession>A0A1X2HLG5</accession>
<keyword evidence="5 11" id="KW-0812">Transmembrane</keyword>
<keyword evidence="10" id="KW-0576">Peroxisome</keyword>
<dbReference type="GO" id="GO:0005347">
    <property type="term" value="F:ATP transmembrane transporter activity"/>
    <property type="evidence" value="ECO:0007669"/>
    <property type="project" value="TreeGrafter"/>
</dbReference>
<dbReference type="STRING" id="13706.A0A1X2HLG5"/>
<dbReference type="GO" id="GO:0005778">
    <property type="term" value="C:peroxisomal membrane"/>
    <property type="evidence" value="ECO:0007669"/>
    <property type="project" value="UniProtKB-SubCell"/>
</dbReference>
<dbReference type="OMA" id="QFMMYEL"/>
<feature type="transmembrane region" description="Helical" evidence="13">
    <location>
        <begin position="63"/>
        <end position="83"/>
    </location>
</feature>
<keyword evidence="8" id="KW-0496">Mitochondrion</keyword>
<dbReference type="InterPro" id="IPR018108">
    <property type="entry name" value="MCP_transmembrane"/>
</dbReference>
<dbReference type="Pfam" id="PF00153">
    <property type="entry name" value="Mito_carr"/>
    <property type="match status" value="3"/>
</dbReference>
<feature type="repeat" description="Solcar" evidence="11">
    <location>
        <begin position="2"/>
        <end position="91"/>
    </location>
</feature>
<evidence type="ECO:0000313" key="14">
    <source>
        <dbReference type="EMBL" id="ORZ00210.1"/>
    </source>
</evidence>
<comment type="caution">
    <text evidence="14">The sequence shown here is derived from an EMBL/GenBank/DDBJ whole genome shotgun (WGS) entry which is preliminary data.</text>
</comment>
<evidence type="ECO:0000256" key="4">
    <source>
        <dbReference type="ARBA" id="ARBA00022448"/>
    </source>
</evidence>
<dbReference type="InterPro" id="IPR052217">
    <property type="entry name" value="Mito/Peroxisomal_Carrier"/>
</dbReference>
<dbReference type="InterPro" id="IPR002067">
    <property type="entry name" value="MCP"/>
</dbReference>
<dbReference type="SUPFAM" id="SSF103506">
    <property type="entry name" value="Mitochondrial carrier"/>
    <property type="match status" value="1"/>
</dbReference>
<dbReference type="OrthoDB" id="2019556at2759"/>
<feature type="transmembrane region" description="Helical" evidence="13">
    <location>
        <begin position="209"/>
        <end position="230"/>
    </location>
</feature>
<feature type="repeat" description="Solcar" evidence="11">
    <location>
        <begin position="204"/>
        <end position="291"/>
    </location>
</feature>
<comment type="subcellular location">
    <subcellularLocation>
        <location evidence="1">Mitochondrion membrane</location>
        <topology evidence="1">Multi-pass membrane protein</topology>
    </subcellularLocation>
    <subcellularLocation>
        <location evidence="2">Peroxisome membrane</location>
        <topology evidence="2">Multi-pass membrane protein</topology>
    </subcellularLocation>
</comment>
<feature type="transmembrane region" description="Helical" evidence="13">
    <location>
        <begin position="6"/>
        <end position="26"/>
    </location>
</feature>
<dbReference type="InParanoid" id="A0A1X2HLG5"/>